<dbReference type="HOGENOM" id="CLU_496876_0_0_11"/>
<dbReference type="Proteomes" id="UP000031774">
    <property type="component" value="Chromosome"/>
</dbReference>
<feature type="transmembrane region" description="Helical" evidence="1">
    <location>
        <begin position="184"/>
        <end position="199"/>
    </location>
</feature>
<sequence length="551" mass="60293">MGAAVAIDGFGPGAQIPLQNTGGGTGATNALASAAYRDSPLKTIQEADNELYKTAVKEGKWGLFSPDLGEAFSRAVQVRMLGGARKALIQSFGAEPQPVVEHCLAATHLRRQRDIKLTLVTFFCGVLFLPGLLLWLGVIQLRRLVSGSENKRNSAVGTALLWAAGIFAVLVLLKLPFDGILPNYLRAMVVAPVVGWYLASRICLNAAVDLRERWAGLLGGGGVGPHVPKSVPQDPGEKSAEALRLNLEKLSAEQQSNIVFYAGGKGILGLGPRWGSWSLAENLVPQPGKEMHAFRSWDVVRKIHDELTLLDRGALKTGFPKPTVKHWIVSSVGEGADEVTRPESDNIVHYQVKPHEIQRICNEQQFDSGNRYYLGVQFTLYDGNLVLTMMVTVTSLHDTLRIEVTGHALGPVHSLFTTKPKAKTKEVAKTVRFWETKEVQQPLLTTNDIVRLAVRAPLTWYPPVLDFLGGKMTLPEPFGLRHVWAGPPWKNRFMADDAIRMATPVLRAVHAATIKVLDEHNVDTERFTNRSLVLSGGIQDPGPKKADVYDA</sequence>
<protein>
    <submittedName>
        <fullName evidence="2">Membrane protein</fullName>
    </submittedName>
</protein>
<feature type="transmembrane region" description="Helical" evidence="1">
    <location>
        <begin position="117"/>
        <end position="139"/>
    </location>
</feature>
<keyword evidence="1" id="KW-1133">Transmembrane helix</keyword>
<reference evidence="2 3" key="1">
    <citation type="submission" date="2014-12" db="EMBL/GenBank/DDBJ databases">
        <title>Complete genome sequence of Streptomyces vietnamensis strain GIMV4.0001, a genetic manipulable producer of the benzoisochromanequinone antibiotic granaticin.</title>
        <authorList>
            <person name="Deng M.R."/>
            <person name="Guo J."/>
            <person name="Ma L.Y."/>
            <person name="Feng G.D."/>
            <person name="Mo C.Y."/>
            <person name="Zhu H.H."/>
        </authorList>
    </citation>
    <scope>NUCLEOTIDE SEQUENCE [LARGE SCALE GENOMIC DNA]</scope>
    <source>
        <strain evidence="3">GIMV4.0001</strain>
    </source>
</reference>
<keyword evidence="3" id="KW-1185">Reference proteome</keyword>
<proteinExistence type="predicted"/>
<dbReference type="RefSeq" id="WP_041128278.1">
    <property type="nucleotide sequence ID" value="NZ_CP010407.1"/>
</dbReference>
<evidence type="ECO:0000256" key="1">
    <source>
        <dbReference type="SAM" id="Phobius"/>
    </source>
</evidence>
<name>A0A0B5HUU1_9ACTN</name>
<organism evidence="2 3">
    <name type="scientific">Streptomyces vietnamensis</name>
    <dbReference type="NCBI Taxonomy" id="362257"/>
    <lineage>
        <taxon>Bacteria</taxon>
        <taxon>Bacillati</taxon>
        <taxon>Actinomycetota</taxon>
        <taxon>Actinomycetes</taxon>
        <taxon>Kitasatosporales</taxon>
        <taxon>Streptomycetaceae</taxon>
        <taxon>Streptomyces</taxon>
    </lineage>
</organism>
<gene>
    <name evidence="2" type="ORF">SVTN_07010</name>
</gene>
<dbReference type="KEGG" id="svt:SVTN_07010"/>
<evidence type="ECO:0000313" key="2">
    <source>
        <dbReference type="EMBL" id="AJF64206.1"/>
    </source>
</evidence>
<dbReference type="EMBL" id="CP010407">
    <property type="protein sequence ID" value="AJF64206.1"/>
    <property type="molecule type" value="Genomic_DNA"/>
</dbReference>
<feature type="transmembrane region" description="Helical" evidence="1">
    <location>
        <begin position="159"/>
        <end position="177"/>
    </location>
</feature>
<dbReference type="STRING" id="362257.SVTN_07010"/>
<accession>A0A0B5HUU1</accession>
<dbReference type="AlphaFoldDB" id="A0A0B5HUU1"/>
<keyword evidence="1" id="KW-0812">Transmembrane</keyword>
<keyword evidence="1" id="KW-0472">Membrane</keyword>
<evidence type="ECO:0000313" key="3">
    <source>
        <dbReference type="Proteomes" id="UP000031774"/>
    </source>
</evidence>